<evidence type="ECO:0000256" key="1">
    <source>
        <dbReference type="SAM" id="MobiDB-lite"/>
    </source>
</evidence>
<dbReference type="Proteomes" id="UP000053342">
    <property type="component" value="Unassembled WGS sequence"/>
</dbReference>
<dbReference type="PANTHER" id="PTHR12205:SF0">
    <property type="entry name" value="CENTROMERE_KINETOCHORE PROTEIN ZW10 HOMOLOG"/>
    <property type="match status" value="1"/>
</dbReference>
<evidence type="ECO:0000259" key="2">
    <source>
        <dbReference type="Pfam" id="PF22766"/>
    </source>
</evidence>
<dbReference type="OrthoDB" id="534815at2759"/>
<dbReference type="GO" id="GO:0007094">
    <property type="term" value="P:mitotic spindle assembly checkpoint signaling"/>
    <property type="evidence" value="ECO:0007669"/>
    <property type="project" value="TreeGrafter"/>
</dbReference>
<dbReference type="GeneID" id="27357695"/>
<gene>
    <name evidence="3" type="ORF">PV06_05621</name>
</gene>
<feature type="compositionally biased region" description="Acidic residues" evidence="1">
    <location>
        <begin position="448"/>
        <end position="464"/>
    </location>
</feature>
<dbReference type="EMBL" id="KN847336">
    <property type="protein sequence ID" value="KIW42032.1"/>
    <property type="molecule type" value="Genomic_DNA"/>
</dbReference>
<dbReference type="PANTHER" id="PTHR12205">
    <property type="entry name" value="CENTROMERE/KINETOCHORE PROTEIN ZW10"/>
    <property type="match status" value="1"/>
</dbReference>
<evidence type="ECO:0000313" key="3">
    <source>
        <dbReference type="EMBL" id="KIW42032.1"/>
    </source>
</evidence>
<feature type="compositionally biased region" description="Acidic residues" evidence="1">
    <location>
        <begin position="483"/>
        <end position="500"/>
    </location>
</feature>
<feature type="region of interest" description="Disordered" evidence="1">
    <location>
        <begin position="411"/>
        <end position="532"/>
    </location>
</feature>
<dbReference type="STRING" id="215243.A0A0D2BX37"/>
<evidence type="ECO:0000313" key="4">
    <source>
        <dbReference type="Proteomes" id="UP000053342"/>
    </source>
</evidence>
<dbReference type="Pfam" id="PF22766">
    <property type="entry name" value="ZW10_C2"/>
    <property type="match status" value="1"/>
</dbReference>
<feature type="compositionally biased region" description="Basic and acidic residues" evidence="1">
    <location>
        <begin position="501"/>
        <end position="515"/>
    </location>
</feature>
<dbReference type="InterPro" id="IPR046362">
    <property type="entry name" value="Zw10/DSL1_C_sf"/>
</dbReference>
<feature type="compositionally biased region" description="Polar residues" evidence="1">
    <location>
        <begin position="517"/>
        <end position="532"/>
    </location>
</feature>
<protein>
    <recommendedName>
        <fullName evidence="2">ZW10 C-terminal helical domain-containing protein</fullName>
    </recommendedName>
</protein>
<dbReference type="VEuPathDB" id="FungiDB:PV06_05621"/>
<feature type="domain" description="ZW10 C-terminal helical" evidence="2">
    <location>
        <begin position="698"/>
        <end position="858"/>
    </location>
</feature>
<dbReference type="GO" id="GO:0006888">
    <property type="term" value="P:endoplasmic reticulum to Golgi vesicle-mediated transport"/>
    <property type="evidence" value="ECO:0007669"/>
    <property type="project" value="TreeGrafter"/>
</dbReference>
<feature type="compositionally biased region" description="Basic and acidic residues" evidence="1">
    <location>
        <begin position="433"/>
        <end position="447"/>
    </location>
</feature>
<dbReference type="InterPro" id="IPR055148">
    <property type="entry name" value="ZW10_C_2"/>
</dbReference>
<proteinExistence type="predicted"/>
<dbReference type="GO" id="GO:0005737">
    <property type="term" value="C:cytoplasm"/>
    <property type="evidence" value="ECO:0007669"/>
    <property type="project" value="GOC"/>
</dbReference>
<reference evidence="3 4" key="1">
    <citation type="submission" date="2015-01" db="EMBL/GenBank/DDBJ databases">
        <title>The Genome Sequence of Exophiala oligosperma CBS72588.</title>
        <authorList>
            <consortium name="The Broad Institute Genomics Platform"/>
            <person name="Cuomo C."/>
            <person name="de Hoog S."/>
            <person name="Gorbushina A."/>
            <person name="Stielow B."/>
            <person name="Teixiera M."/>
            <person name="Abouelleil A."/>
            <person name="Chapman S.B."/>
            <person name="Priest M."/>
            <person name="Young S.K."/>
            <person name="Wortman J."/>
            <person name="Nusbaum C."/>
            <person name="Birren B."/>
        </authorList>
    </citation>
    <scope>NUCLEOTIDE SEQUENCE [LARGE SCALE GENOMIC DNA]</scope>
    <source>
        <strain evidence="3 4">CBS 72588</strain>
    </source>
</reference>
<dbReference type="Gene3D" id="1.10.357.150">
    <property type="match status" value="1"/>
</dbReference>
<sequence>MPGVIDDGALCEAIVNGTFPQSEPLLTSELSPEILPSLLDQIAKTQREISEEIKAANQDDNGDVETWITQAKKVQEDIVRCKEESKRIVEDHQHVQALREEATDFQRKVELLETEIEFTGDVMKELDLASKATRALRDVEECLQDGGDPCEAAAKIQELDKKTAHILRSRISTIIRDLKDEFRLKARVQLETKLNAQISVHREQHQASIEVSPTEGDSSATNSDVLIRALNLLGDSTDSLEPLTDKLKALVLQPLRQASRLKMVAFKLGGNTLSLELGRTSPSLELVLDFVRTFIDFMRTRFASTIQSAAAKAILGDLMTLLVNDWLNPGLPTDLTMLHELDELQNKATNIYKELQSMQWEGQKQLQDWVDDLPRAWLNKRKAATLDAVRKAFANSKGTLRQVERVERRVLSATTGENGDNADNANDWDAGWDDDKDKAESNETRQAEEEEDASGWGFDDDDDAGNQAEVKGEDNKNGTASDQDAEDDAGDAWGWDDDGAADTKSESAAKSDKGNNSKRVNGAQENKQSQEQEVTLTELYSITDIPDHLVEIIGRDISDAQAIQDNPHDALNSSSATRGLLALPTLALAMFRATAPTYYGGGGGGGGGASASLTDIHRYNDSLYIAERLREMSMSVPPAGGMPLPKVASDVSSMEKFARLAYSKEMETQRLIVWDLLEGAQGFTSCTQFPYSQEIENAVSAVVDRIRALHMTWRPVLSTSALMQSVGSLVAMVINKMVDSIEEMEDISEPESRRLTAFCQQVASLGDLFFSAPPTSPPNAAEASDPDGQGPVPMTAVYVSSWLKFQYLINILESSLVDIKYLWTEGELSLEFSADEVVDLVRALFAESAHRRSAIAAIKGSRGSR</sequence>
<dbReference type="GO" id="GO:1990423">
    <property type="term" value="C:RZZ complex"/>
    <property type="evidence" value="ECO:0007669"/>
    <property type="project" value="TreeGrafter"/>
</dbReference>
<feature type="compositionally biased region" description="Low complexity" evidence="1">
    <location>
        <begin position="418"/>
        <end position="429"/>
    </location>
</feature>
<dbReference type="HOGENOM" id="CLU_006571_0_0_1"/>
<accession>A0A0D2BX37</accession>
<dbReference type="AlphaFoldDB" id="A0A0D2BX37"/>
<name>A0A0D2BX37_9EURO</name>
<organism evidence="3 4">
    <name type="scientific">Exophiala oligosperma</name>
    <dbReference type="NCBI Taxonomy" id="215243"/>
    <lineage>
        <taxon>Eukaryota</taxon>
        <taxon>Fungi</taxon>
        <taxon>Dikarya</taxon>
        <taxon>Ascomycota</taxon>
        <taxon>Pezizomycotina</taxon>
        <taxon>Eurotiomycetes</taxon>
        <taxon>Chaetothyriomycetidae</taxon>
        <taxon>Chaetothyriales</taxon>
        <taxon>Herpotrichiellaceae</taxon>
        <taxon>Exophiala</taxon>
    </lineage>
</organism>
<keyword evidence="4" id="KW-1185">Reference proteome</keyword>
<dbReference type="RefSeq" id="XP_016262248.1">
    <property type="nucleotide sequence ID" value="XM_016406644.1"/>
</dbReference>